<dbReference type="AlphaFoldDB" id="A0A9D4SZC3"/>
<evidence type="ECO:0000313" key="2">
    <source>
        <dbReference type="Proteomes" id="UP000821837"/>
    </source>
</evidence>
<name>A0A9D4SZC3_RHISA</name>
<accession>A0A9D4SZC3</accession>
<evidence type="ECO:0000313" key="1">
    <source>
        <dbReference type="EMBL" id="KAH7957304.1"/>
    </source>
</evidence>
<comment type="caution">
    <text evidence="1">The sequence shown here is derived from an EMBL/GenBank/DDBJ whole genome shotgun (WGS) entry which is preliminary data.</text>
</comment>
<sequence length="69" mass="7514">MLWGENGEDLEHKKEGAADIVHMVWACHATKLNLTREDWEAALLGCSDLASQKVLVDRGQAAVVAKGLL</sequence>
<proteinExistence type="predicted"/>
<keyword evidence="2" id="KW-1185">Reference proteome</keyword>
<dbReference type="Proteomes" id="UP000821837">
    <property type="component" value="Unassembled WGS sequence"/>
</dbReference>
<reference evidence="1" key="1">
    <citation type="journal article" date="2020" name="Cell">
        <title>Large-Scale Comparative Analyses of Tick Genomes Elucidate Their Genetic Diversity and Vector Capacities.</title>
        <authorList>
            <consortium name="Tick Genome and Microbiome Consortium (TIGMIC)"/>
            <person name="Jia N."/>
            <person name="Wang J."/>
            <person name="Shi W."/>
            <person name="Du L."/>
            <person name="Sun Y."/>
            <person name="Zhan W."/>
            <person name="Jiang J.F."/>
            <person name="Wang Q."/>
            <person name="Zhang B."/>
            <person name="Ji P."/>
            <person name="Bell-Sakyi L."/>
            <person name="Cui X.M."/>
            <person name="Yuan T.T."/>
            <person name="Jiang B.G."/>
            <person name="Yang W.F."/>
            <person name="Lam T.T."/>
            <person name="Chang Q.C."/>
            <person name="Ding S.J."/>
            <person name="Wang X.J."/>
            <person name="Zhu J.G."/>
            <person name="Ruan X.D."/>
            <person name="Zhao L."/>
            <person name="Wei J.T."/>
            <person name="Ye R.Z."/>
            <person name="Que T.C."/>
            <person name="Du C.H."/>
            <person name="Zhou Y.H."/>
            <person name="Cheng J.X."/>
            <person name="Dai P.F."/>
            <person name="Guo W.B."/>
            <person name="Han X.H."/>
            <person name="Huang E.J."/>
            <person name="Li L.F."/>
            <person name="Wei W."/>
            <person name="Gao Y.C."/>
            <person name="Liu J.Z."/>
            <person name="Shao H.Z."/>
            <person name="Wang X."/>
            <person name="Wang C.C."/>
            <person name="Yang T.C."/>
            <person name="Huo Q.B."/>
            <person name="Li W."/>
            <person name="Chen H.Y."/>
            <person name="Chen S.E."/>
            <person name="Zhou L.G."/>
            <person name="Ni X.B."/>
            <person name="Tian J.H."/>
            <person name="Sheng Y."/>
            <person name="Liu T."/>
            <person name="Pan Y.S."/>
            <person name="Xia L.Y."/>
            <person name="Li J."/>
            <person name="Zhao F."/>
            <person name="Cao W.C."/>
        </authorList>
    </citation>
    <scope>NUCLEOTIDE SEQUENCE</scope>
    <source>
        <strain evidence="1">Rsan-2018</strain>
    </source>
</reference>
<organism evidence="1 2">
    <name type="scientific">Rhipicephalus sanguineus</name>
    <name type="common">Brown dog tick</name>
    <name type="synonym">Ixodes sanguineus</name>
    <dbReference type="NCBI Taxonomy" id="34632"/>
    <lineage>
        <taxon>Eukaryota</taxon>
        <taxon>Metazoa</taxon>
        <taxon>Ecdysozoa</taxon>
        <taxon>Arthropoda</taxon>
        <taxon>Chelicerata</taxon>
        <taxon>Arachnida</taxon>
        <taxon>Acari</taxon>
        <taxon>Parasitiformes</taxon>
        <taxon>Ixodida</taxon>
        <taxon>Ixodoidea</taxon>
        <taxon>Ixodidae</taxon>
        <taxon>Rhipicephalinae</taxon>
        <taxon>Rhipicephalus</taxon>
        <taxon>Rhipicephalus</taxon>
    </lineage>
</organism>
<protein>
    <submittedName>
        <fullName evidence="1">Uncharacterized protein</fullName>
    </submittedName>
</protein>
<dbReference type="EMBL" id="JABSTV010001250">
    <property type="protein sequence ID" value="KAH7957304.1"/>
    <property type="molecule type" value="Genomic_DNA"/>
</dbReference>
<reference evidence="1" key="2">
    <citation type="submission" date="2021-09" db="EMBL/GenBank/DDBJ databases">
        <authorList>
            <person name="Jia N."/>
            <person name="Wang J."/>
            <person name="Shi W."/>
            <person name="Du L."/>
            <person name="Sun Y."/>
            <person name="Zhan W."/>
            <person name="Jiang J."/>
            <person name="Wang Q."/>
            <person name="Zhang B."/>
            <person name="Ji P."/>
            <person name="Sakyi L.B."/>
            <person name="Cui X."/>
            <person name="Yuan T."/>
            <person name="Jiang B."/>
            <person name="Yang W."/>
            <person name="Lam T.T.-Y."/>
            <person name="Chang Q."/>
            <person name="Ding S."/>
            <person name="Wang X."/>
            <person name="Zhu J."/>
            <person name="Ruan X."/>
            <person name="Zhao L."/>
            <person name="Wei J."/>
            <person name="Que T."/>
            <person name="Du C."/>
            <person name="Cheng J."/>
            <person name="Dai P."/>
            <person name="Han X."/>
            <person name="Huang E."/>
            <person name="Gao Y."/>
            <person name="Liu J."/>
            <person name="Shao H."/>
            <person name="Ye R."/>
            <person name="Li L."/>
            <person name="Wei W."/>
            <person name="Wang X."/>
            <person name="Wang C."/>
            <person name="Huo Q."/>
            <person name="Li W."/>
            <person name="Guo W."/>
            <person name="Chen H."/>
            <person name="Chen S."/>
            <person name="Zhou L."/>
            <person name="Zhou L."/>
            <person name="Ni X."/>
            <person name="Tian J."/>
            <person name="Zhou Y."/>
            <person name="Sheng Y."/>
            <person name="Liu T."/>
            <person name="Pan Y."/>
            <person name="Xia L."/>
            <person name="Li J."/>
            <person name="Zhao F."/>
            <person name="Cao W."/>
        </authorList>
    </citation>
    <scope>NUCLEOTIDE SEQUENCE</scope>
    <source>
        <strain evidence="1">Rsan-2018</strain>
        <tissue evidence="1">Larvae</tissue>
    </source>
</reference>
<gene>
    <name evidence="1" type="ORF">HPB52_017240</name>
</gene>